<proteinExistence type="predicted"/>
<feature type="transmembrane region" description="Helical" evidence="7">
    <location>
        <begin position="164"/>
        <end position="186"/>
    </location>
</feature>
<feature type="transmembrane region" description="Helical" evidence="7">
    <location>
        <begin position="63"/>
        <end position="87"/>
    </location>
</feature>
<dbReference type="PANTHER" id="PTHR31585:SF51">
    <property type="entry name" value="TRANSPORTER, PUTATIVE-RELATED"/>
    <property type="match status" value="1"/>
</dbReference>
<dbReference type="AlphaFoldDB" id="A0AAW0EZX0"/>
<feature type="transmembrane region" description="Helical" evidence="7">
    <location>
        <begin position="134"/>
        <end position="152"/>
    </location>
</feature>
<reference evidence="8 9" key="1">
    <citation type="journal article" date="2021" name="MBio">
        <title>A New Model Trypanosomatid, Novymonas esmeraldas: Genomic Perception of Its 'Candidatus Pandoraea novymonadis' Endosymbiont.</title>
        <authorList>
            <person name="Zakharova A."/>
            <person name="Saura A."/>
            <person name="Butenko A."/>
            <person name="Podesvova L."/>
            <person name="Warmusova S."/>
            <person name="Kostygov A.Y."/>
            <person name="Nenarokova A."/>
            <person name="Lukes J."/>
            <person name="Opperdoes F.R."/>
            <person name="Yurchenko V."/>
        </authorList>
    </citation>
    <scope>NUCLEOTIDE SEQUENCE [LARGE SCALE GENOMIC DNA]</scope>
    <source>
        <strain evidence="8 9">E262AT.01</strain>
    </source>
</reference>
<gene>
    <name evidence="8" type="ORF">NESM_000870800</name>
</gene>
<comment type="subcellular location">
    <subcellularLocation>
        <location evidence="1">Membrane</location>
        <topology evidence="1">Multi-pass membrane protein</topology>
    </subcellularLocation>
</comment>
<keyword evidence="5 7" id="KW-0472">Membrane</keyword>
<dbReference type="Proteomes" id="UP001430356">
    <property type="component" value="Unassembled WGS sequence"/>
</dbReference>
<dbReference type="Pfam" id="PF03092">
    <property type="entry name" value="BT1"/>
    <property type="match status" value="1"/>
</dbReference>
<feature type="compositionally biased region" description="Acidic residues" evidence="6">
    <location>
        <begin position="253"/>
        <end position="263"/>
    </location>
</feature>
<keyword evidence="2" id="KW-0813">Transport</keyword>
<protein>
    <submittedName>
        <fullName evidence="8">BT1 family</fullName>
    </submittedName>
</protein>
<feature type="region of interest" description="Disordered" evidence="6">
    <location>
        <begin position="246"/>
        <end position="269"/>
    </location>
</feature>
<evidence type="ECO:0000256" key="1">
    <source>
        <dbReference type="ARBA" id="ARBA00004141"/>
    </source>
</evidence>
<feature type="transmembrane region" description="Helical" evidence="7">
    <location>
        <begin position="206"/>
        <end position="226"/>
    </location>
</feature>
<keyword evidence="4 7" id="KW-1133">Transmembrane helix</keyword>
<comment type="caution">
    <text evidence="8">The sequence shown here is derived from an EMBL/GenBank/DDBJ whole genome shotgun (WGS) entry which is preliminary data.</text>
</comment>
<organism evidence="8 9">
    <name type="scientific">Novymonas esmeraldas</name>
    <dbReference type="NCBI Taxonomy" id="1808958"/>
    <lineage>
        <taxon>Eukaryota</taxon>
        <taxon>Discoba</taxon>
        <taxon>Euglenozoa</taxon>
        <taxon>Kinetoplastea</taxon>
        <taxon>Metakinetoplastina</taxon>
        <taxon>Trypanosomatida</taxon>
        <taxon>Trypanosomatidae</taxon>
        <taxon>Novymonas</taxon>
    </lineage>
</organism>
<keyword evidence="9" id="KW-1185">Reference proteome</keyword>
<evidence type="ECO:0000256" key="7">
    <source>
        <dbReference type="SAM" id="Phobius"/>
    </source>
</evidence>
<keyword evidence="3 7" id="KW-0812">Transmembrane</keyword>
<dbReference type="PANTHER" id="PTHR31585">
    <property type="entry name" value="FOLATE-BIOPTERIN TRANSPORTER 1, CHLOROPLASTIC"/>
    <property type="match status" value="1"/>
</dbReference>
<dbReference type="EMBL" id="JAECZO010000202">
    <property type="protein sequence ID" value="KAK7199026.1"/>
    <property type="molecule type" value="Genomic_DNA"/>
</dbReference>
<sequence length="269" mass="29317">MCVIVSTVCCAASFWALPLVIAKANVFGYLQMVCYLQLPGALTNFYLADEVCVPGGPHFSYSFYNTIGAVIGNVGGLAGVTAFNYIFSKHSYRMTVNITTFVQILASVFDIVMVKRWNIAIGIPDHAMYIMGDAVVYQVCYYLAYMPVVILLSRLCPRGSESMVYALMAGFSNLGQSMSSSIGAVIMEYGWGVTTSPPCDFSNVPWLVFVGHIMVPLLIIPLSLLLPAARICDDIDVDGEAVKTEMKRQMAEDVSDENGEEDTGLATTR</sequence>
<dbReference type="InterPro" id="IPR039309">
    <property type="entry name" value="BT1"/>
</dbReference>
<dbReference type="NCBIfam" id="TIGR00788">
    <property type="entry name" value="fbt"/>
    <property type="match status" value="1"/>
</dbReference>
<dbReference type="InterPro" id="IPR004324">
    <property type="entry name" value="FBT"/>
</dbReference>
<evidence type="ECO:0000256" key="2">
    <source>
        <dbReference type="ARBA" id="ARBA00022448"/>
    </source>
</evidence>
<dbReference type="GO" id="GO:0016020">
    <property type="term" value="C:membrane"/>
    <property type="evidence" value="ECO:0007669"/>
    <property type="project" value="UniProtKB-SubCell"/>
</dbReference>
<evidence type="ECO:0000256" key="6">
    <source>
        <dbReference type="SAM" id="MobiDB-lite"/>
    </source>
</evidence>
<evidence type="ECO:0000313" key="9">
    <source>
        <dbReference type="Proteomes" id="UP001430356"/>
    </source>
</evidence>
<evidence type="ECO:0000256" key="5">
    <source>
        <dbReference type="ARBA" id="ARBA00023136"/>
    </source>
</evidence>
<evidence type="ECO:0000256" key="3">
    <source>
        <dbReference type="ARBA" id="ARBA00022692"/>
    </source>
</evidence>
<accession>A0AAW0EZX0</accession>
<evidence type="ECO:0000256" key="4">
    <source>
        <dbReference type="ARBA" id="ARBA00022989"/>
    </source>
</evidence>
<evidence type="ECO:0000313" key="8">
    <source>
        <dbReference type="EMBL" id="KAK7199026.1"/>
    </source>
</evidence>
<feature type="transmembrane region" description="Helical" evidence="7">
    <location>
        <begin position="94"/>
        <end position="114"/>
    </location>
</feature>
<name>A0AAW0EZX0_9TRYP</name>